<dbReference type="EMBL" id="LN732270">
    <property type="protein sequence ID" value="CEP15460.1"/>
    <property type="molecule type" value="Genomic_DNA"/>
</dbReference>
<reference evidence="2 3" key="1">
    <citation type="submission" date="2014-09" db="EMBL/GenBank/DDBJ databases">
        <authorList>
            <person name="Ellenberger Sabrina"/>
        </authorList>
    </citation>
    <scope>NUCLEOTIDE SEQUENCE [LARGE SCALE GENOMIC DNA]</scope>
    <source>
        <strain evidence="2 3">CBS 412.66</strain>
    </source>
</reference>
<accession>A0A0B7NAF2</accession>
<evidence type="ECO:0000313" key="2">
    <source>
        <dbReference type="EMBL" id="CEP15460.1"/>
    </source>
</evidence>
<organism evidence="2 3">
    <name type="scientific">Parasitella parasitica</name>
    <dbReference type="NCBI Taxonomy" id="35722"/>
    <lineage>
        <taxon>Eukaryota</taxon>
        <taxon>Fungi</taxon>
        <taxon>Fungi incertae sedis</taxon>
        <taxon>Mucoromycota</taxon>
        <taxon>Mucoromycotina</taxon>
        <taxon>Mucoromycetes</taxon>
        <taxon>Mucorales</taxon>
        <taxon>Mucorineae</taxon>
        <taxon>Mucoraceae</taxon>
        <taxon>Parasitella</taxon>
    </lineage>
</organism>
<keyword evidence="3" id="KW-1185">Reference proteome</keyword>
<dbReference type="Proteomes" id="UP000054107">
    <property type="component" value="Unassembled WGS sequence"/>
</dbReference>
<feature type="transmembrane region" description="Helical" evidence="1">
    <location>
        <begin position="6"/>
        <end position="22"/>
    </location>
</feature>
<keyword evidence="1" id="KW-0812">Transmembrane</keyword>
<keyword evidence="1" id="KW-1133">Transmembrane helix</keyword>
<feature type="transmembrane region" description="Helical" evidence="1">
    <location>
        <begin position="34"/>
        <end position="55"/>
    </location>
</feature>
<keyword evidence="1" id="KW-0472">Membrane</keyword>
<protein>
    <submittedName>
        <fullName evidence="2">Uncharacterized protein</fullName>
    </submittedName>
</protein>
<feature type="transmembrane region" description="Helical" evidence="1">
    <location>
        <begin position="61"/>
        <end position="82"/>
    </location>
</feature>
<dbReference type="AlphaFoldDB" id="A0A0B7NAF2"/>
<evidence type="ECO:0000256" key="1">
    <source>
        <dbReference type="SAM" id="Phobius"/>
    </source>
</evidence>
<name>A0A0B7NAF2_9FUNG</name>
<sequence length="648" mass="67833">MIITDILAAVLVYKLAYMLFPAPEPIYYKYEGVLRVLLNFDLLMFLLLLSLAVGGDSTRYALGYAYLFVRRVALLAWEWAILPCLKKIAFRLARVSGAHRLWPRKGHFQPVARVLLPAAEMMRYSSPSVLSPPASCCPAEASPPPAVALPAGAPASACPVVVARPFLPPAIGSFAVVLSDEARALASDPGVPVLPAVLSVCFVGGNPSFPVLPSAPVAPASPVVPALRSVPFVRVPRIRRMPSAPSVPALPSVRSVSAEPFVPALPPVYGVLAGTGAPPMPVPFVGSPAAPRASFAGRAERLLVSRGSRVRLGACGGVCAGVSRAVVKAVHTHIKVGKIKPPCALRRVARAALAAGAVKSAPFRFPVAPASSSGDDMEWMASEACTVKVARMPARRVVSARRFLRPPVLPVCRPPFAGVFGVPAVSPPVGRPGVGFPGACAVPAQATTASPSPGGLVAAGTLSRWPAGHSGGLAVPGPAPYFSAPSGHSAANLASHVPSPLSSSSNVLDLLSVANAGKHMKSTCFNASTVSEGRRISPRRTVANGTPASVRLCCLRLLSPPNPSHSQDPPPSHTRCLDPGLNRIKNFKTFYAIVSPDISLFDHSSSRWRLSWSLSIPHVARAMDTLFLSVPVLHRIARFLAGPDAEIQ</sequence>
<dbReference type="STRING" id="35722.A0A0B7NAF2"/>
<gene>
    <name evidence="2" type="primary">PARPA_09677.1 scaffold 37756</name>
</gene>
<evidence type="ECO:0000313" key="3">
    <source>
        <dbReference type="Proteomes" id="UP000054107"/>
    </source>
</evidence>
<proteinExistence type="predicted"/>